<dbReference type="AlphaFoldDB" id="G7V9F6"/>
<dbReference type="STRING" id="580340.Tlie_0773"/>
<feature type="domain" description="Pyruvate carboxyltransferase" evidence="1">
    <location>
        <begin position="39"/>
        <end position="299"/>
    </location>
</feature>
<dbReference type="Gene3D" id="3.20.20.70">
    <property type="entry name" value="Aldolase class I"/>
    <property type="match status" value="1"/>
</dbReference>
<dbReference type="Pfam" id="PF02436">
    <property type="entry name" value="PYC_OADA"/>
    <property type="match status" value="1"/>
</dbReference>
<dbReference type="GO" id="GO:0004736">
    <property type="term" value="F:pyruvate carboxylase activity"/>
    <property type="evidence" value="ECO:0007669"/>
    <property type="project" value="TreeGrafter"/>
</dbReference>
<gene>
    <name evidence="2" type="ordered locus">Tlie_0773</name>
</gene>
<dbReference type="CDD" id="cd07937">
    <property type="entry name" value="DRE_TIM_PC_TC_5S"/>
    <property type="match status" value="1"/>
</dbReference>
<dbReference type="InterPro" id="IPR055268">
    <property type="entry name" value="PCB-like"/>
</dbReference>
<dbReference type="Pfam" id="PF00682">
    <property type="entry name" value="HMGL-like"/>
    <property type="match status" value="1"/>
</dbReference>
<reference evidence="2 3" key="2">
    <citation type="journal article" date="2012" name="Stand. Genomic Sci.">
        <title>Genome sequence of the moderately thermophilic, amino-acid-degrading and sulfur-reducing bacterium Thermovirga lienii type strain (Cas60314(T)).</title>
        <authorList>
            <person name="Goker M."/>
            <person name="Saunders E."/>
            <person name="Lapidus A."/>
            <person name="Nolan M."/>
            <person name="Lucas S."/>
            <person name="Hammon N."/>
            <person name="Deshpande S."/>
            <person name="Cheng J.F."/>
            <person name="Han C."/>
            <person name="Tapia R."/>
            <person name="Goodwin L.A."/>
            <person name="Pitluck S."/>
            <person name="Liolios K."/>
            <person name="Mavromatis K."/>
            <person name="Pagani I."/>
            <person name="Ivanova N."/>
            <person name="Mikhailova N."/>
            <person name="Pati A."/>
            <person name="Chen A."/>
            <person name="Palaniappan K."/>
            <person name="Land M."/>
            <person name="Chang Y.J."/>
            <person name="Jeffries C.D."/>
            <person name="Brambilla E.M."/>
            <person name="Rohde M."/>
            <person name="Spring S."/>
            <person name="Detter J.C."/>
            <person name="Woyke T."/>
            <person name="Bristow J."/>
            <person name="Eisen J.A."/>
            <person name="Markowitz V."/>
            <person name="Hugenholtz P."/>
            <person name="Kyrpides N.C."/>
            <person name="Klenk H.P."/>
        </authorList>
    </citation>
    <scope>NUCLEOTIDE SEQUENCE [LARGE SCALE GENOMIC DNA]</scope>
    <source>
        <strain evidence="3">ATCC BAA-1197 / DSM 17291 / Cas60314</strain>
    </source>
</reference>
<dbReference type="GO" id="GO:0005737">
    <property type="term" value="C:cytoplasm"/>
    <property type="evidence" value="ECO:0007669"/>
    <property type="project" value="TreeGrafter"/>
</dbReference>
<dbReference type="InterPro" id="IPR000891">
    <property type="entry name" value="PYR_CT"/>
</dbReference>
<organism evidence="2 3">
    <name type="scientific">Thermovirga lienii (strain ATCC BAA-1197 / DSM 17291 / Cas60314)</name>
    <dbReference type="NCBI Taxonomy" id="580340"/>
    <lineage>
        <taxon>Bacteria</taxon>
        <taxon>Thermotogati</taxon>
        <taxon>Synergistota</taxon>
        <taxon>Synergistia</taxon>
        <taxon>Synergistales</taxon>
        <taxon>Thermovirgaceae</taxon>
        <taxon>Thermovirga</taxon>
    </lineage>
</organism>
<sequence length="498" mass="55748">MEPREKKNIKKDSVKGTSGVVIEEKEQVEIKPPKEKRKVGITETALRDAHQSIMATRLRTKDMLPVAELMDEVGYHSLEVWGGATFDACMRFLDEDPWQRLRELRKRFKKTKLQMLLRGQNLVGYRHYADDVVREFVKRAVSNGLDIIRVFDALNDLRNMEVAADQIKKEGCHLQMCISYTISPVHSLESFAKLSLEMKGMGADSICIKDMAGLLSPVDAFNLVKAIKERTSLPVQVHCHYTSGMASMAYFAALEAGADVVDCAISPLAMGTSQPATEAIVAALKGGDLDTGIDLKKLVPVAEHFKKVKEENRNLVMGIEGVDVNVLIYQIPGGMYSNLVSQLKEQNALDKLQDVLEEVPKVRKEMGYPPLVTPTSQIVGTQATLNVLTGKRWKIVPKEVKNYFLGFYGRPPGEMDEDIKKIVIGDDKPIESRPGEILEPELEKAREVIKPWMVEPEDVLSYVLFPAVAKDFLIRKYARATKRDVGFEEALEGVAYPV</sequence>
<dbReference type="NCBIfam" id="NF006761">
    <property type="entry name" value="PRK09282.1"/>
    <property type="match status" value="1"/>
</dbReference>
<dbReference type="NCBIfam" id="NF008985">
    <property type="entry name" value="PRK12331.1"/>
    <property type="match status" value="1"/>
</dbReference>
<dbReference type="InterPro" id="IPR003379">
    <property type="entry name" value="Carboxylase_cons_dom"/>
</dbReference>
<dbReference type="Proteomes" id="UP000005868">
    <property type="component" value="Chromosome"/>
</dbReference>
<dbReference type="SUPFAM" id="SSF51569">
    <property type="entry name" value="Aldolase"/>
    <property type="match status" value="1"/>
</dbReference>
<dbReference type="PANTHER" id="PTHR43778:SF2">
    <property type="entry name" value="PYRUVATE CARBOXYLASE, MITOCHONDRIAL"/>
    <property type="match status" value="1"/>
</dbReference>
<protein>
    <submittedName>
        <fullName evidence="2">Conserved carboxylase region</fullName>
    </submittedName>
</protein>
<name>G7V9F6_THELD</name>
<evidence type="ECO:0000259" key="1">
    <source>
        <dbReference type="PROSITE" id="PS50991"/>
    </source>
</evidence>
<evidence type="ECO:0000313" key="2">
    <source>
        <dbReference type="EMBL" id="AER66506.1"/>
    </source>
</evidence>
<keyword evidence="3" id="KW-1185">Reference proteome</keyword>
<dbReference type="PROSITE" id="PS50991">
    <property type="entry name" value="PYR_CT"/>
    <property type="match status" value="1"/>
</dbReference>
<dbReference type="SUPFAM" id="SSF89000">
    <property type="entry name" value="post-HMGL domain-like"/>
    <property type="match status" value="1"/>
</dbReference>
<dbReference type="InterPro" id="IPR013785">
    <property type="entry name" value="Aldolase_TIM"/>
</dbReference>
<dbReference type="KEGG" id="tli:Tlie_0773"/>
<dbReference type="EMBL" id="CP003096">
    <property type="protein sequence ID" value="AER66506.1"/>
    <property type="molecule type" value="Genomic_DNA"/>
</dbReference>
<dbReference type="HOGENOM" id="CLU_000395_4_2_0"/>
<reference evidence="3" key="1">
    <citation type="submission" date="2011-10" db="EMBL/GenBank/DDBJ databases">
        <title>The complete genome of chromosome of Thermovirga lienii DSM 17291.</title>
        <authorList>
            <consortium name="US DOE Joint Genome Institute (JGI-PGF)"/>
            <person name="Lucas S."/>
            <person name="Copeland A."/>
            <person name="Lapidus A."/>
            <person name="Glavina del Rio T."/>
            <person name="Dalin E."/>
            <person name="Tice H."/>
            <person name="Bruce D."/>
            <person name="Goodwin L."/>
            <person name="Pitluck S."/>
            <person name="Peters L."/>
            <person name="Mikhailova N."/>
            <person name="Saunders E."/>
            <person name="Kyrpides N."/>
            <person name="Mavromatis K."/>
            <person name="Ivanova N."/>
            <person name="Last F.I."/>
            <person name="Brettin T."/>
            <person name="Detter J.C."/>
            <person name="Han C."/>
            <person name="Larimer F."/>
            <person name="Land M."/>
            <person name="Hauser L."/>
            <person name="Markowitz V."/>
            <person name="Cheng J.-F."/>
            <person name="Hugenholtz P."/>
            <person name="Woyke T."/>
            <person name="Wu D."/>
            <person name="Spring S."/>
            <person name="Schroeder M."/>
            <person name="Brambilla E.-M."/>
            <person name="Klenk H.-P."/>
            <person name="Eisen J.A."/>
        </authorList>
    </citation>
    <scope>NUCLEOTIDE SEQUENCE [LARGE SCALE GENOMIC DNA]</scope>
    <source>
        <strain evidence="3">ATCC BAA-1197 / DSM 17291 / Cas60314</strain>
    </source>
</reference>
<dbReference type="PANTHER" id="PTHR43778">
    <property type="entry name" value="PYRUVATE CARBOXYLASE"/>
    <property type="match status" value="1"/>
</dbReference>
<evidence type="ECO:0000313" key="3">
    <source>
        <dbReference type="Proteomes" id="UP000005868"/>
    </source>
</evidence>
<dbReference type="GO" id="GO:0006094">
    <property type="term" value="P:gluconeogenesis"/>
    <property type="evidence" value="ECO:0007669"/>
    <property type="project" value="TreeGrafter"/>
</dbReference>
<dbReference type="eggNOG" id="COG5016">
    <property type="taxonomic scope" value="Bacteria"/>
</dbReference>
<proteinExistence type="predicted"/>
<accession>G7V9F6</accession>
<dbReference type="OrthoDB" id="9807469at2"/>